<dbReference type="Proteomes" id="UP000249497">
    <property type="component" value="Unassembled WGS sequence"/>
</dbReference>
<evidence type="ECO:0000256" key="1">
    <source>
        <dbReference type="SAM" id="MobiDB-lite"/>
    </source>
</evidence>
<feature type="compositionally biased region" description="Basic and acidic residues" evidence="1">
    <location>
        <begin position="244"/>
        <end position="253"/>
    </location>
</feature>
<name>A0A8T8WPG6_ASPJA</name>
<dbReference type="PANTHER" id="PTHR10039">
    <property type="entry name" value="AMELOGENIN"/>
    <property type="match status" value="1"/>
</dbReference>
<feature type="region of interest" description="Disordered" evidence="1">
    <location>
        <begin position="244"/>
        <end position="311"/>
    </location>
</feature>
<evidence type="ECO:0008006" key="4">
    <source>
        <dbReference type="Google" id="ProtNLM"/>
    </source>
</evidence>
<evidence type="ECO:0000313" key="2">
    <source>
        <dbReference type="EMBL" id="RAH77584.1"/>
    </source>
</evidence>
<gene>
    <name evidence="2" type="ORF">BO86DRAFT_403586</name>
</gene>
<accession>A0A8T8WPG6</accession>
<sequence>MSSTKHVRASQAAKRDKKRLSSSAGFYAGMDPRQARDLEKHFIKVNLAALMRALRGLPFAPKYLGPEYRINYSVLAYDFGVHPPSGDRALNGECWLLDRPHAERIAEVVVGCGDDDDDDGLSLQIKRRIMWDSQQAFDHWLTSSSTGREPENAFFHISGRPKSGKSQLIHEIFNQPSGEVRERLQLEWCSPAEKKLVWGCVSFYDYSEEFGPDGHRSMIRGILWALIHADEQLAPLLFPHRYGREDETPEMKPRPSQKSKVMNKLSHAATPRRRWKKKRPQQEKDDEKNDDDEVKGEELEHRAPTAVPPPEWPMFSLEDSELFAAWNRLVASNKIYATRKIFLLLDGINRFDEEKHGQMLNALKDWVRARPGNIKICITSRGEAAFQEALESQHGFTLHDANFLDHLWYTRNRLTTSQYSGLPYTTGFTPAEQAGIEHDLVISAGGDDQKLCKMVRMLEWTFRETSLKSWIFWRLECITGRPSRFRE</sequence>
<feature type="compositionally biased region" description="Basic residues" evidence="1">
    <location>
        <begin position="270"/>
        <end position="279"/>
    </location>
</feature>
<protein>
    <recommendedName>
        <fullName evidence="4">NACHT domain-containing protein</fullName>
    </recommendedName>
</protein>
<reference evidence="2 3" key="1">
    <citation type="submission" date="2018-02" db="EMBL/GenBank/DDBJ databases">
        <title>The genomes of Aspergillus section Nigri reveals drivers in fungal speciation.</title>
        <authorList>
            <consortium name="DOE Joint Genome Institute"/>
            <person name="Vesth T.C."/>
            <person name="Nybo J."/>
            <person name="Theobald S."/>
            <person name="Brandl J."/>
            <person name="Frisvad J.C."/>
            <person name="Nielsen K.F."/>
            <person name="Lyhne E.K."/>
            <person name="Kogle M.E."/>
            <person name="Kuo A."/>
            <person name="Riley R."/>
            <person name="Clum A."/>
            <person name="Nolan M."/>
            <person name="Lipzen A."/>
            <person name="Salamov A."/>
            <person name="Henrissat B."/>
            <person name="Wiebenga A."/>
            <person name="De vries R.P."/>
            <person name="Grigoriev I.V."/>
            <person name="Mortensen U.H."/>
            <person name="Andersen M.R."/>
            <person name="Baker S.E."/>
        </authorList>
    </citation>
    <scope>NUCLEOTIDE SEQUENCE [LARGE SCALE GENOMIC DNA]</scope>
    <source>
        <strain evidence="2 3">CBS 114.51</strain>
    </source>
</reference>
<dbReference type="AlphaFoldDB" id="A0A8T8WPG6"/>
<dbReference type="GeneID" id="37177635"/>
<evidence type="ECO:0000313" key="3">
    <source>
        <dbReference type="Proteomes" id="UP000249497"/>
    </source>
</evidence>
<dbReference type="EMBL" id="KZ824840">
    <property type="protein sequence ID" value="RAH77584.1"/>
    <property type="molecule type" value="Genomic_DNA"/>
</dbReference>
<keyword evidence="3" id="KW-1185">Reference proteome</keyword>
<dbReference type="PANTHER" id="PTHR10039:SF5">
    <property type="entry name" value="NACHT DOMAIN-CONTAINING PROTEIN"/>
    <property type="match status" value="1"/>
</dbReference>
<dbReference type="RefSeq" id="XP_025523478.1">
    <property type="nucleotide sequence ID" value="XM_025673943.1"/>
</dbReference>
<organism evidence="2 3">
    <name type="scientific">Aspergillus japonicus CBS 114.51</name>
    <dbReference type="NCBI Taxonomy" id="1448312"/>
    <lineage>
        <taxon>Eukaryota</taxon>
        <taxon>Fungi</taxon>
        <taxon>Dikarya</taxon>
        <taxon>Ascomycota</taxon>
        <taxon>Pezizomycotina</taxon>
        <taxon>Eurotiomycetes</taxon>
        <taxon>Eurotiomycetidae</taxon>
        <taxon>Eurotiales</taxon>
        <taxon>Aspergillaceae</taxon>
        <taxon>Aspergillus</taxon>
        <taxon>Aspergillus subgen. Circumdati</taxon>
    </lineage>
</organism>
<proteinExistence type="predicted"/>